<dbReference type="SUPFAM" id="SSF102645">
    <property type="entry name" value="CoaB-like"/>
    <property type="match status" value="1"/>
</dbReference>
<dbReference type="PANTHER" id="PTHR14359">
    <property type="entry name" value="HOMO-OLIGOMERIC FLAVIN CONTAINING CYS DECARBOXYLASE FAMILY"/>
    <property type="match status" value="1"/>
</dbReference>
<dbReference type="STRING" id="1036181.SAMN05421756_103281"/>
<accession>A0A1H9FHU2</accession>
<feature type="domain" description="Flavoprotein" evidence="5">
    <location>
        <begin position="3"/>
        <end position="167"/>
    </location>
</feature>
<keyword evidence="8" id="KW-1185">Reference proteome</keyword>
<keyword evidence="3 4" id="KW-0436">Ligase</keyword>
<dbReference type="GO" id="GO:0004632">
    <property type="term" value="F:phosphopantothenate--cysteine ligase activity"/>
    <property type="evidence" value="ECO:0007669"/>
    <property type="project" value="UniProtKB-UniRule"/>
</dbReference>
<feature type="binding site" evidence="3">
    <location>
        <position position="346"/>
    </location>
    <ligand>
        <name>CTP</name>
        <dbReference type="ChEBI" id="CHEBI:37563"/>
    </ligand>
</feature>
<feature type="region of interest" description="Phosphopantothenate--cysteine ligase" evidence="3">
    <location>
        <begin position="193"/>
        <end position="416"/>
    </location>
</feature>
<dbReference type="InterPro" id="IPR035929">
    <property type="entry name" value="CoaB-like_sf"/>
</dbReference>
<comment type="similarity">
    <text evidence="3 4">In the C-terminal section; belongs to the PPC synthetase family.</text>
</comment>
<comment type="catalytic activity">
    <reaction evidence="3 4">
        <text>N-[(R)-4-phosphopantothenoyl]-L-cysteine + H(+) = (R)-4'-phosphopantetheine + CO2</text>
        <dbReference type="Rhea" id="RHEA:16793"/>
        <dbReference type="ChEBI" id="CHEBI:15378"/>
        <dbReference type="ChEBI" id="CHEBI:16526"/>
        <dbReference type="ChEBI" id="CHEBI:59458"/>
        <dbReference type="ChEBI" id="CHEBI:61723"/>
        <dbReference type="EC" id="4.1.1.36"/>
    </reaction>
</comment>
<comment type="similarity">
    <text evidence="3 4">In the N-terminal section; belongs to the HFCD (homo-oligomeric flavin containing Cys decarboxylase) superfamily.</text>
</comment>
<feature type="domain" description="DNA/pantothenate metabolism flavoprotein C-terminal" evidence="6">
    <location>
        <begin position="188"/>
        <end position="405"/>
    </location>
</feature>
<dbReference type="UniPathway" id="UPA00241">
    <property type="reaction ID" value="UER00353"/>
</dbReference>
<keyword evidence="2 3" id="KW-0456">Lyase</keyword>
<dbReference type="InterPro" id="IPR005252">
    <property type="entry name" value="CoaBC"/>
</dbReference>
<dbReference type="PANTHER" id="PTHR14359:SF6">
    <property type="entry name" value="PHOSPHOPANTOTHENOYLCYSTEINE DECARBOXYLASE"/>
    <property type="match status" value="1"/>
</dbReference>
<organism evidence="7 8">
    <name type="scientific">Microlunatus flavus</name>
    <dbReference type="NCBI Taxonomy" id="1036181"/>
    <lineage>
        <taxon>Bacteria</taxon>
        <taxon>Bacillati</taxon>
        <taxon>Actinomycetota</taxon>
        <taxon>Actinomycetes</taxon>
        <taxon>Propionibacteriales</taxon>
        <taxon>Propionibacteriaceae</taxon>
        <taxon>Microlunatus</taxon>
    </lineage>
</organism>
<dbReference type="GO" id="GO:0015937">
    <property type="term" value="P:coenzyme A biosynthetic process"/>
    <property type="evidence" value="ECO:0007669"/>
    <property type="project" value="UniProtKB-UniRule"/>
</dbReference>
<evidence type="ECO:0000259" key="6">
    <source>
        <dbReference type="Pfam" id="PF04127"/>
    </source>
</evidence>
<comment type="caution">
    <text evidence="3">Lacks conserved residue(s) required for the propagation of feature annotation.</text>
</comment>
<dbReference type="HAMAP" id="MF_02225">
    <property type="entry name" value="CoaBC"/>
    <property type="match status" value="1"/>
</dbReference>
<dbReference type="GO" id="GO:0046872">
    <property type="term" value="F:metal ion binding"/>
    <property type="evidence" value="ECO:0007669"/>
    <property type="project" value="UniProtKB-KW"/>
</dbReference>
<evidence type="ECO:0000256" key="4">
    <source>
        <dbReference type="RuleBase" id="RU364078"/>
    </source>
</evidence>
<dbReference type="RefSeq" id="WP_091179041.1">
    <property type="nucleotide sequence ID" value="NZ_FOFA01000003.1"/>
</dbReference>
<dbReference type="InterPro" id="IPR036551">
    <property type="entry name" value="Flavin_trans-like"/>
</dbReference>
<keyword evidence="1 3" id="KW-0210">Decarboxylase</keyword>
<evidence type="ECO:0000313" key="8">
    <source>
        <dbReference type="Proteomes" id="UP000198504"/>
    </source>
</evidence>
<dbReference type="GO" id="GO:0071513">
    <property type="term" value="C:phosphopantothenoylcysteine decarboxylase complex"/>
    <property type="evidence" value="ECO:0007669"/>
    <property type="project" value="TreeGrafter"/>
</dbReference>
<dbReference type="Proteomes" id="UP000198504">
    <property type="component" value="Unassembled WGS sequence"/>
</dbReference>
<keyword evidence="3" id="KW-0479">Metal-binding</keyword>
<comment type="function">
    <text evidence="3">Catalyzes two sequential steps in the biosynthesis of coenzyme A. In the first step cysteine is conjugated to 4'-phosphopantothenate to form 4-phosphopantothenoylcysteine. In the second step the latter compound is decarboxylated to form 4'-phosphopantotheine.</text>
</comment>
<feature type="binding site" evidence="3">
    <location>
        <position position="350"/>
    </location>
    <ligand>
        <name>CTP</name>
        <dbReference type="ChEBI" id="CHEBI:37563"/>
    </ligand>
</feature>
<dbReference type="OrthoDB" id="9802554at2"/>
<dbReference type="AlphaFoldDB" id="A0A1H9FHU2"/>
<comment type="cofactor">
    <cofactor evidence="3">
        <name>FMN</name>
        <dbReference type="ChEBI" id="CHEBI:58210"/>
    </cofactor>
    <text evidence="3">Binds 1 FMN per subunit.</text>
</comment>
<keyword evidence="3 4" id="KW-0288">FMN</keyword>
<comment type="pathway">
    <text evidence="3 4">Cofactor biosynthesis; coenzyme A biosynthesis; CoA from (R)-pantothenate: step 2/5.</text>
</comment>
<evidence type="ECO:0000259" key="5">
    <source>
        <dbReference type="Pfam" id="PF02441"/>
    </source>
</evidence>
<evidence type="ECO:0000256" key="2">
    <source>
        <dbReference type="ARBA" id="ARBA00023239"/>
    </source>
</evidence>
<comment type="cofactor">
    <cofactor evidence="3">
        <name>Mg(2+)</name>
        <dbReference type="ChEBI" id="CHEBI:18420"/>
    </cofactor>
</comment>
<dbReference type="InterPro" id="IPR007085">
    <property type="entry name" value="DNA/pantothenate-metab_flavo_C"/>
</dbReference>
<dbReference type="EMBL" id="FOFA01000003">
    <property type="protein sequence ID" value="SEQ37486.1"/>
    <property type="molecule type" value="Genomic_DNA"/>
</dbReference>
<dbReference type="NCBIfam" id="TIGR00521">
    <property type="entry name" value="coaBC_dfp"/>
    <property type="match status" value="1"/>
</dbReference>
<dbReference type="GO" id="GO:0010181">
    <property type="term" value="F:FMN binding"/>
    <property type="evidence" value="ECO:0007669"/>
    <property type="project" value="UniProtKB-UniRule"/>
</dbReference>
<comment type="function">
    <text evidence="4">Catalyzes two steps in the biosynthesis of coenzyme A. In the first step cysteine is conjugated to 4'-phosphopantothenate to form 4-phosphopantothenoylcysteine, in the latter compound is decarboxylated to form 4'-phosphopantotheine.</text>
</comment>
<dbReference type="Gene3D" id="3.40.50.10300">
    <property type="entry name" value="CoaB-like"/>
    <property type="match status" value="1"/>
</dbReference>
<proteinExistence type="inferred from homology"/>
<evidence type="ECO:0000256" key="1">
    <source>
        <dbReference type="ARBA" id="ARBA00022793"/>
    </source>
</evidence>
<dbReference type="Pfam" id="PF04127">
    <property type="entry name" value="DFP"/>
    <property type="match status" value="1"/>
</dbReference>
<feature type="binding site" evidence="3">
    <location>
        <position position="328"/>
    </location>
    <ligand>
        <name>CTP</name>
        <dbReference type="ChEBI" id="CHEBI:37563"/>
    </ligand>
</feature>
<sequence length="416" mass="43467">MSRVLLGVAGGIAAYKACELLRRLRDDGHDVTVVPTESALTFVGRATWEALSGHPVSTDVWTDAYEVPHVRLGREADLVVVAPATADLLARAATGRADDLLTNVLLTATCPLVLAPAMHTEMWQHPATRANVATLRSRGAVVVDPAVGRLTGADSGPGRLPEPAEILAVARTVLAEPGVVPAAAAQDLAGLEVAVSVGGTREHLDPVRFLGNSSSGRMGWALARAARLRGAQVHAVVGHTDVAGPPAVEVERVGSTAELATAMTRAAKTADVVVMAAAPADFTPRGSSETKIKKSGDAGLSVELVQTPDVLRGLVEARQDPDQVIVGFAAETAVDQAQLVDLGRAKLARKGCDLLVLNAVGHGLVFGQEDNEITVLSRDDDGATLVDGPYAGSKDVLAHRILDRALTHRRRDTVQR</sequence>
<dbReference type="EC" id="6.3.2.5" evidence="3"/>
<feature type="binding site" evidence="3">
    <location>
        <position position="291"/>
    </location>
    <ligand>
        <name>CTP</name>
        <dbReference type="ChEBI" id="CHEBI:37563"/>
    </ligand>
</feature>
<dbReference type="GO" id="GO:0004633">
    <property type="term" value="F:phosphopantothenoylcysteine decarboxylase activity"/>
    <property type="evidence" value="ECO:0007669"/>
    <property type="project" value="UniProtKB-UniRule"/>
</dbReference>
<evidence type="ECO:0000256" key="3">
    <source>
        <dbReference type="HAMAP-Rule" id="MF_02225"/>
    </source>
</evidence>
<feature type="region of interest" description="Phosphopantothenoylcysteine decarboxylase" evidence="3">
    <location>
        <begin position="1"/>
        <end position="192"/>
    </location>
</feature>
<reference evidence="8" key="1">
    <citation type="submission" date="2016-10" db="EMBL/GenBank/DDBJ databases">
        <authorList>
            <person name="Varghese N."/>
            <person name="Submissions S."/>
        </authorList>
    </citation>
    <scope>NUCLEOTIDE SEQUENCE [LARGE SCALE GENOMIC DNA]</scope>
    <source>
        <strain evidence="8">CGMCC 4.6856</strain>
    </source>
</reference>
<name>A0A1H9FHU2_9ACTN</name>
<protein>
    <recommendedName>
        <fullName evidence="3">Coenzyme A biosynthesis bifunctional protein CoaBC</fullName>
    </recommendedName>
    <alternativeName>
        <fullName evidence="3">DNA/pantothenate metabolism flavoprotein</fullName>
    </alternativeName>
    <alternativeName>
        <fullName evidence="3">Phosphopantothenoylcysteine synthetase/decarboxylase</fullName>
        <shortName evidence="3">PPCS-PPCDC</shortName>
    </alternativeName>
    <domain>
        <recommendedName>
            <fullName evidence="3">Phosphopantothenoylcysteine decarboxylase</fullName>
            <shortName evidence="3">PPC decarboxylase</shortName>
            <shortName evidence="3">PPC-DC</shortName>
            <ecNumber evidence="3">4.1.1.36</ecNumber>
        </recommendedName>
        <alternativeName>
            <fullName evidence="3">CoaC</fullName>
        </alternativeName>
    </domain>
    <domain>
        <recommendedName>
            <fullName evidence="3">Phosphopantothenate--cysteine ligase</fullName>
            <ecNumber evidence="3">6.3.2.5</ecNumber>
        </recommendedName>
        <alternativeName>
            <fullName evidence="3">CoaB</fullName>
        </alternativeName>
        <alternativeName>
            <fullName evidence="3">Phosphopantothenoylcysteine synthetase</fullName>
            <shortName evidence="3">PPC synthetase</shortName>
            <shortName evidence="3">PPC-S</shortName>
        </alternativeName>
    </domain>
</protein>
<dbReference type="EC" id="4.1.1.36" evidence="3"/>
<feature type="binding site" evidence="3">
    <location>
        <position position="281"/>
    </location>
    <ligand>
        <name>CTP</name>
        <dbReference type="ChEBI" id="CHEBI:37563"/>
    </ligand>
</feature>
<dbReference type="SUPFAM" id="SSF52507">
    <property type="entry name" value="Homo-oligomeric flavin-containing Cys decarboxylases, HFCD"/>
    <property type="match status" value="1"/>
</dbReference>
<dbReference type="Pfam" id="PF02441">
    <property type="entry name" value="Flavoprotein"/>
    <property type="match status" value="1"/>
</dbReference>
<dbReference type="InterPro" id="IPR003382">
    <property type="entry name" value="Flavoprotein"/>
</dbReference>
<keyword evidence="3" id="KW-0511">Multifunctional enzyme</keyword>
<comment type="pathway">
    <text evidence="3 4">Cofactor biosynthesis; coenzyme A biosynthesis; CoA from (R)-pantothenate: step 3/5.</text>
</comment>
<keyword evidence="3 4" id="KW-0285">Flavoprotein</keyword>
<evidence type="ECO:0000313" key="7">
    <source>
        <dbReference type="EMBL" id="SEQ37486.1"/>
    </source>
</evidence>
<keyword evidence="3" id="KW-0460">Magnesium</keyword>
<comment type="catalytic activity">
    <reaction evidence="3 4">
        <text>(R)-4'-phosphopantothenate + L-cysteine + CTP = N-[(R)-4-phosphopantothenoyl]-L-cysteine + CMP + diphosphate + H(+)</text>
        <dbReference type="Rhea" id="RHEA:19397"/>
        <dbReference type="ChEBI" id="CHEBI:10986"/>
        <dbReference type="ChEBI" id="CHEBI:15378"/>
        <dbReference type="ChEBI" id="CHEBI:33019"/>
        <dbReference type="ChEBI" id="CHEBI:35235"/>
        <dbReference type="ChEBI" id="CHEBI:37563"/>
        <dbReference type="ChEBI" id="CHEBI:59458"/>
        <dbReference type="ChEBI" id="CHEBI:60377"/>
        <dbReference type="EC" id="6.3.2.5"/>
    </reaction>
</comment>
<gene>
    <name evidence="3" type="primary">coaBC</name>
    <name evidence="7" type="ORF">SAMN05421756_103281</name>
</gene>
<dbReference type="GO" id="GO:0015941">
    <property type="term" value="P:pantothenate catabolic process"/>
    <property type="evidence" value="ECO:0007669"/>
    <property type="project" value="InterPro"/>
</dbReference>
<feature type="binding site" evidence="3">
    <location>
        <begin position="308"/>
        <end position="311"/>
    </location>
    <ligand>
        <name>CTP</name>
        <dbReference type="ChEBI" id="CHEBI:37563"/>
    </ligand>
</feature>
<dbReference type="Gene3D" id="3.40.50.1950">
    <property type="entry name" value="Flavin prenyltransferase-like"/>
    <property type="match status" value="1"/>
</dbReference>